<dbReference type="SUPFAM" id="SSF52317">
    <property type="entry name" value="Class I glutamine amidotransferase-like"/>
    <property type="match status" value="1"/>
</dbReference>
<dbReference type="EMBL" id="CP036532">
    <property type="protein sequence ID" value="QBK31417.1"/>
    <property type="molecule type" value="Genomic_DNA"/>
</dbReference>
<feature type="domain" description="DJ-1/PfpI" evidence="2">
    <location>
        <begin position="8"/>
        <end position="175"/>
    </location>
</feature>
<reference evidence="3 4" key="1">
    <citation type="journal article" date="2017" name="Int. J. Syst. Evol. Microbiol.">
        <title>Roseitalea porphyridii gen. nov., sp. nov., isolated from a red alga, and reclassification of Hoeflea suaedae Chung et al. 2013 as Pseudohoeflea suaedae gen. nov., comb. nov.</title>
        <authorList>
            <person name="Hyeon J.W."/>
            <person name="Jeong S.E."/>
            <person name="Baek K."/>
            <person name="Jeon C.O."/>
        </authorList>
    </citation>
    <scope>NUCLEOTIDE SEQUENCE [LARGE SCALE GENOMIC DNA]</scope>
    <source>
        <strain evidence="3 4">MA7-20</strain>
    </source>
</reference>
<organism evidence="3 4">
    <name type="scientific">Roseitalea porphyridii</name>
    <dbReference type="NCBI Taxonomy" id="1852022"/>
    <lineage>
        <taxon>Bacteria</taxon>
        <taxon>Pseudomonadati</taxon>
        <taxon>Pseudomonadota</taxon>
        <taxon>Alphaproteobacteria</taxon>
        <taxon>Hyphomicrobiales</taxon>
        <taxon>Ahrensiaceae</taxon>
        <taxon>Roseitalea</taxon>
    </lineage>
</organism>
<dbReference type="CDD" id="cd03134">
    <property type="entry name" value="GATase1_PfpI_like"/>
    <property type="match status" value="1"/>
</dbReference>
<protein>
    <submittedName>
        <fullName evidence="3">Type 1 glutamine amidotransferase</fullName>
    </submittedName>
</protein>
<keyword evidence="4" id="KW-1185">Reference proteome</keyword>
<dbReference type="RefSeq" id="WP_131617080.1">
    <property type="nucleotide sequence ID" value="NZ_CP036532.1"/>
</dbReference>
<dbReference type="PROSITE" id="PS51276">
    <property type="entry name" value="PEPTIDASE_C56_PFPI"/>
    <property type="match status" value="1"/>
</dbReference>
<dbReference type="InterPro" id="IPR029062">
    <property type="entry name" value="Class_I_gatase-like"/>
</dbReference>
<proteinExistence type="inferred from homology"/>
<dbReference type="InterPro" id="IPR002818">
    <property type="entry name" value="DJ-1/PfpI"/>
</dbReference>
<dbReference type="KEGG" id="rpod:E0E05_12880"/>
<gene>
    <name evidence="3" type="ORF">E0E05_12880</name>
</gene>
<keyword evidence="3" id="KW-0315">Glutamine amidotransferase</keyword>
<accession>A0A4P6V1V6</accession>
<dbReference type="OrthoDB" id="9792284at2"/>
<evidence type="ECO:0000256" key="1">
    <source>
        <dbReference type="ARBA" id="ARBA00008542"/>
    </source>
</evidence>
<sequence>MPSISDARIVILATHGFEKSELFEPLERLREKGATVHVASPETGAIRSWDKDDWGETVPVDKALTDISVEDYDALVLPGGQINPDLLRVEDKAVAFIADFFRSGKPLAAICHAPWLLAEAGATKGHQLTSYHSIRTDMVNAGADWRDEPVVVDNALITSRNPGDLDAFIGKIVEEVEEGRHQPRKLAA</sequence>
<dbReference type="GeneID" id="90768196"/>
<dbReference type="PANTHER" id="PTHR42733:SF12">
    <property type="entry name" value="PROTEINASE"/>
    <property type="match status" value="1"/>
</dbReference>
<dbReference type="GO" id="GO:0016740">
    <property type="term" value="F:transferase activity"/>
    <property type="evidence" value="ECO:0007669"/>
    <property type="project" value="UniProtKB-KW"/>
</dbReference>
<name>A0A4P6V1V6_9HYPH</name>
<dbReference type="Gene3D" id="3.40.50.880">
    <property type="match status" value="1"/>
</dbReference>
<evidence type="ECO:0000259" key="2">
    <source>
        <dbReference type="Pfam" id="PF01965"/>
    </source>
</evidence>
<evidence type="ECO:0000313" key="4">
    <source>
        <dbReference type="Proteomes" id="UP000293719"/>
    </source>
</evidence>
<keyword evidence="3" id="KW-0808">Transferase</keyword>
<dbReference type="Proteomes" id="UP000293719">
    <property type="component" value="Chromosome"/>
</dbReference>
<dbReference type="Pfam" id="PF01965">
    <property type="entry name" value="DJ-1_PfpI"/>
    <property type="match status" value="1"/>
</dbReference>
<evidence type="ECO:0000313" key="3">
    <source>
        <dbReference type="EMBL" id="QBK31417.1"/>
    </source>
</evidence>
<dbReference type="NCBIfam" id="TIGR01382">
    <property type="entry name" value="PfpI"/>
    <property type="match status" value="1"/>
</dbReference>
<dbReference type="PANTHER" id="PTHR42733">
    <property type="entry name" value="DJ-1 PROTEIN"/>
    <property type="match status" value="1"/>
</dbReference>
<comment type="similarity">
    <text evidence="1">Belongs to the peptidase C56 family.</text>
</comment>
<dbReference type="AlphaFoldDB" id="A0A4P6V1V6"/>
<dbReference type="InterPro" id="IPR006286">
    <property type="entry name" value="C56_PfpI-like"/>
</dbReference>